<evidence type="ECO:0000256" key="4">
    <source>
        <dbReference type="ARBA" id="ARBA00022670"/>
    </source>
</evidence>
<evidence type="ECO:0000256" key="8">
    <source>
        <dbReference type="ARBA" id="ARBA00022801"/>
    </source>
</evidence>
<dbReference type="RefSeq" id="WP_345037964.1">
    <property type="nucleotide sequence ID" value="NZ_BAABBA010000003.1"/>
</dbReference>
<evidence type="ECO:0000256" key="5">
    <source>
        <dbReference type="ARBA" id="ARBA00022692"/>
    </source>
</evidence>
<keyword evidence="5 14" id="KW-0812">Transmembrane</keyword>
<feature type="transmembrane region" description="Helical" evidence="14">
    <location>
        <begin position="193"/>
        <end position="212"/>
    </location>
</feature>
<dbReference type="Pfam" id="PF02163">
    <property type="entry name" value="Peptidase_M50"/>
    <property type="match status" value="2"/>
</dbReference>
<dbReference type="Proteomes" id="UP001499841">
    <property type="component" value="Unassembled WGS sequence"/>
</dbReference>
<sequence>MTPSSTPVGRRTRSGWVIGRVSGIPVVLAPSWVLVAAILVTLYFPLVRRLVPTLGTGTVVLTTLAFVVMLFVSVLVHELAHGLTGQRLGARPREYVLTFWGGHTSFETELPGPGSSAVVSAAGPLANAALALAAWGAQVALEPSGPGAVILWGAMVSNALVAGFNLLPGLPLDGGQILEALVWAVTGDRSRGTVVAAWAGRVVVVAVLFWYLGRPLLEGRQPDLGTGIWILLLGMFLWSGTGQALRSVEVRRAAASLDLRELAVPTLVLEDTATVAQLDAGLGGRSAAVVLVRAGRPVALLDPDAVLQVPYEARATTRVGAVARTLAPQQVITATTGAPALAAVSAAQHHGPVVVLHDGATVLGVVEVAAVARAVRAPRP</sequence>
<keyword evidence="13 14" id="KW-0472">Membrane</keyword>
<evidence type="ECO:0000256" key="9">
    <source>
        <dbReference type="ARBA" id="ARBA00022833"/>
    </source>
</evidence>
<evidence type="ECO:0000256" key="10">
    <source>
        <dbReference type="ARBA" id="ARBA00022989"/>
    </source>
</evidence>
<reference evidence="17" key="1">
    <citation type="journal article" date="2019" name="Int. J. Syst. Evol. Microbiol.">
        <title>The Global Catalogue of Microorganisms (GCM) 10K type strain sequencing project: providing services to taxonomists for standard genome sequencing and annotation.</title>
        <authorList>
            <consortium name="The Broad Institute Genomics Platform"/>
            <consortium name="The Broad Institute Genome Sequencing Center for Infectious Disease"/>
            <person name="Wu L."/>
            <person name="Ma J."/>
        </authorList>
    </citation>
    <scope>NUCLEOTIDE SEQUENCE [LARGE SCALE GENOMIC DNA]</scope>
    <source>
        <strain evidence="17">JCM 17459</strain>
    </source>
</reference>
<dbReference type="EMBL" id="BAABBA010000003">
    <property type="protein sequence ID" value="GAA4286445.1"/>
    <property type="molecule type" value="Genomic_DNA"/>
</dbReference>
<feature type="domain" description="Peptidase M50" evidence="15">
    <location>
        <begin position="147"/>
        <end position="200"/>
    </location>
</feature>
<keyword evidence="11 14" id="KW-0482">Metalloprotease</keyword>
<keyword evidence="4 14" id="KW-0645">Protease</keyword>
<protein>
    <recommendedName>
        <fullName evidence="14">Zinc metalloprotease</fullName>
    </recommendedName>
</protein>
<evidence type="ECO:0000256" key="6">
    <source>
        <dbReference type="ARBA" id="ARBA00022723"/>
    </source>
</evidence>
<evidence type="ECO:0000256" key="2">
    <source>
        <dbReference type="ARBA" id="ARBA00007931"/>
    </source>
</evidence>
<accession>A0ABP8ER06</accession>
<dbReference type="PANTHER" id="PTHR39188">
    <property type="entry name" value="MEMBRANE-ASSOCIATED ZINC METALLOPROTEASE M50B"/>
    <property type="match status" value="1"/>
</dbReference>
<comment type="subcellular location">
    <subcellularLocation>
        <location evidence="1">Cell membrane</location>
        <topology evidence="1">Multi-pass membrane protein</topology>
    </subcellularLocation>
</comment>
<evidence type="ECO:0000256" key="13">
    <source>
        <dbReference type="ARBA" id="ARBA00023136"/>
    </source>
</evidence>
<keyword evidence="8 14" id="KW-0378">Hydrolase</keyword>
<comment type="cofactor">
    <cofactor evidence="14">
        <name>Zn(2+)</name>
        <dbReference type="ChEBI" id="CHEBI:29105"/>
    </cofactor>
    <text evidence="14">Binds 1 zinc ion per subunit.</text>
</comment>
<proteinExistence type="inferred from homology"/>
<gene>
    <name evidence="16" type="ORF">GCM10022262_08040</name>
</gene>
<keyword evidence="10 14" id="KW-1133">Transmembrane helix</keyword>
<evidence type="ECO:0000256" key="3">
    <source>
        <dbReference type="ARBA" id="ARBA00022475"/>
    </source>
</evidence>
<evidence type="ECO:0000256" key="1">
    <source>
        <dbReference type="ARBA" id="ARBA00004651"/>
    </source>
</evidence>
<comment type="caution">
    <text evidence="16">The sequence shown here is derived from an EMBL/GenBank/DDBJ whole genome shotgun (WGS) entry which is preliminary data.</text>
</comment>
<evidence type="ECO:0000256" key="12">
    <source>
        <dbReference type="ARBA" id="ARBA00023122"/>
    </source>
</evidence>
<keyword evidence="7" id="KW-0677">Repeat</keyword>
<evidence type="ECO:0000256" key="14">
    <source>
        <dbReference type="PIRNR" id="PIRNR006404"/>
    </source>
</evidence>
<evidence type="ECO:0000256" key="7">
    <source>
        <dbReference type="ARBA" id="ARBA00022737"/>
    </source>
</evidence>
<feature type="transmembrane region" description="Helical" evidence="14">
    <location>
        <begin position="50"/>
        <end position="76"/>
    </location>
</feature>
<keyword evidence="12" id="KW-0129">CBS domain</keyword>
<feature type="transmembrane region" description="Helical" evidence="14">
    <location>
        <begin position="21"/>
        <end position="44"/>
    </location>
</feature>
<dbReference type="PIRSF" id="PIRSF006404">
    <property type="entry name" value="UCP006404_Pept_M50_CBS"/>
    <property type="match status" value="1"/>
</dbReference>
<keyword evidence="9 14" id="KW-0862">Zinc</keyword>
<dbReference type="InterPro" id="IPR016483">
    <property type="entry name" value="UCP006404_Pept_M50_CBS"/>
</dbReference>
<name>A0ABP8ER06_9MICO</name>
<feature type="transmembrane region" description="Helical" evidence="14">
    <location>
        <begin position="224"/>
        <end position="245"/>
    </location>
</feature>
<comment type="similarity">
    <text evidence="2 14">Belongs to the peptidase M50B family.</text>
</comment>
<evidence type="ECO:0000256" key="11">
    <source>
        <dbReference type="ARBA" id="ARBA00023049"/>
    </source>
</evidence>
<dbReference type="PANTHER" id="PTHR39188:SF3">
    <property type="entry name" value="STAGE IV SPORULATION PROTEIN FB"/>
    <property type="match status" value="1"/>
</dbReference>
<evidence type="ECO:0000259" key="15">
    <source>
        <dbReference type="Pfam" id="PF02163"/>
    </source>
</evidence>
<keyword evidence="3" id="KW-1003">Cell membrane</keyword>
<comment type="caution">
    <text evidence="14">Lacks conserved residue(s) required for the propagation of feature annotation.</text>
</comment>
<keyword evidence="6 14" id="KW-0479">Metal-binding</keyword>
<dbReference type="InterPro" id="IPR008915">
    <property type="entry name" value="Peptidase_M50"/>
</dbReference>
<feature type="domain" description="Peptidase M50" evidence="15">
    <location>
        <begin position="65"/>
        <end position="140"/>
    </location>
</feature>
<evidence type="ECO:0000313" key="17">
    <source>
        <dbReference type="Proteomes" id="UP001499841"/>
    </source>
</evidence>
<organism evidence="16 17">
    <name type="scientific">Georgenia daeguensis</name>
    <dbReference type="NCBI Taxonomy" id="908355"/>
    <lineage>
        <taxon>Bacteria</taxon>
        <taxon>Bacillati</taxon>
        <taxon>Actinomycetota</taxon>
        <taxon>Actinomycetes</taxon>
        <taxon>Micrococcales</taxon>
        <taxon>Bogoriellaceae</taxon>
        <taxon>Georgenia</taxon>
    </lineage>
</organism>
<evidence type="ECO:0000313" key="16">
    <source>
        <dbReference type="EMBL" id="GAA4286445.1"/>
    </source>
</evidence>
<keyword evidence="17" id="KW-1185">Reference proteome</keyword>